<dbReference type="InterPro" id="IPR036179">
    <property type="entry name" value="Ig-like_dom_sf"/>
</dbReference>
<accession>A0AA41T650</accession>
<dbReference type="GO" id="GO:0005789">
    <property type="term" value="C:endoplasmic reticulum membrane"/>
    <property type="evidence" value="ECO:0007669"/>
    <property type="project" value="UniProtKB-SubCell"/>
</dbReference>
<evidence type="ECO:0000256" key="3">
    <source>
        <dbReference type="ARBA" id="ARBA00022630"/>
    </source>
</evidence>
<dbReference type="GO" id="GO:0050661">
    <property type="term" value="F:NADP binding"/>
    <property type="evidence" value="ECO:0007669"/>
    <property type="project" value="InterPro"/>
</dbReference>
<reference evidence="10" key="1">
    <citation type="submission" date="2020-03" db="EMBL/GenBank/DDBJ databases">
        <title>Studies in the Genomics of Life Span.</title>
        <authorList>
            <person name="Glass D."/>
        </authorList>
    </citation>
    <scope>NUCLEOTIDE SEQUENCE</scope>
    <source>
        <strain evidence="10">SUZIE</strain>
        <tissue evidence="10">Muscle</tissue>
    </source>
</reference>
<dbReference type="InterPro" id="IPR020946">
    <property type="entry name" value="Flavin_mOase-like"/>
</dbReference>
<dbReference type="Pfam" id="PF00743">
    <property type="entry name" value="FMO-like"/>
    <property type="match status" value="1"/>
</dbReference>
<evidence type="ECO:0000313" key="11">
    <source>
        <dbReference type="Proteomes" id="UP001166674"/>
    </source>
</evidence>
<dbReference type="Gene3D" id="3.50.50.60">
    <property type="entry name" value="FAD/NAD(P)-binding domain"/>
    <property type="match status" value="1"/>
</dbReference>
<dbReference type="InterPro" id="IPR013783">
    <property type="entry name" value="Ig-like_fold"/>
</dbReference>
<dbReference type="AlphaFoldDB" id="A0AA41T650"/>
<evidence type="ECO:0000256" key="7">
    <source>
        <dbReference type="ARBA" id="ARBA00023033"/>
    </source>
</evidence>
<dbReference type="GO" id="GO:0004499">
    <property type="term" value="F:N,N-dimethylaniline monooxygenase activity"/>
    <property type="evidence" value="ECO:0007669"/>
    <property type="project" value="InterPro"/>
</dbReference>
<dbReference type="PROSITE" id="PS50835">
    <property type="entry name" value="IG_LIKE"/>
    <property type="match status" value="1"/>
</dbReference>
<comment type="caution">
    <text evidence="10">The sequence shown here is derived from an EMBL/GenBank/DDBJ whole genome shotgun (WGS) entry which is preliminary data.</text>
</comment>
<evidence type="ECO:0000256" key="8">
    <source>
        <dbReference type="RuleBase" id="RU361177"/>
    </source>
</evidence>
<evidence type="ECO:0000256" key="6">
    <source>
        <dbReference type="ARBA" id="ARBA00023002"/>
    </source>
</evidence>
<keyword evidence="3 8" id="KW-0285">Flavoprotein</keyword>
<feature type="domain" description="Ig-like" evidence="9">
    <location>
        <begin position="121"/>
        <end position="229"/>
    </location>
</feature>
<dbReference type="InterPro" id="IPR013106">
    <property type="entry name" value="Ig_V-set"/>
</dbReference>
<dbReference type="PRINTS" id="PR00370">
    <property type="entry name" value="FMOXYGENASE"/>
</dbReference>
<dbReference type="SUPFAM" id="SSF48726">
    <property type="entry name" value="Immunoglobulin"/>
    <property type="match status" value="1"/>
</dbReference>
<dbReference type="Proteomes" id="UP001166674">
    <property type="component" value="Unassembled WGS sequence"/>
</dbReference>
<keyword evidence="7 8" id="KW-0503">Monooxygenase</keyword>
<evidence type="ECO:0000256" key="1">
    <source>
        <dbReference type="ARBA" id="ARBA00001974"/>
    </source>
</evidence>
<evidence type="ECO:0000256" key="4">
    <source>
        <dbReference type="ARBA" id="ARBA00022824"/>
    </source>
</evidence>
<proteinExistence type="inferred from homology"/>
<comment type="cofactor">
    <cofactor evidence="1 8">
        <name>FAD</name>
        <dbReference type="ChEBI" id="CHEBI:57692"/>
    </cofactor>
</comment>
<dbReference type="PANTHER" id="PTHR23267">
    <property type="entry name" value="IMMUNOGLOBULIN LIGHT CHAIN"/>
    <property type="match status" value="1"/>
</dbReference>
<evidence type="ECO:0000256" key="2">
    <source>
        <dbReference type="ARBA" id="ARBA00004586"/>
    </source>
</evidence>
<dbReference type="InterPro" id="IPR050150">
    <property type="entry name" value="IgV_Light_Chain"/>
</dbReference>
<dbReference type="SMART" id="SM00406">
    <property type="entry name" value="IGv"/>
    <property type="match status" value="1"/>
</dbReference>
<gene>
    <name evidence="10" type="ORF">SUZIE_179910</name>
</gene>
<keyword evidence="4" id="KW-0256">Endoplasmic reticulum</keyword>
<protein>
    <recommendedName>
        <fullName evidence="8">Flavin-containing monooxygenase</fullName>
        <ecNumber evidence="8">1.-.-.-</ecNumber>
    </recommendedName>
</protein>
<dbReference type="InterPro" id="IPR000960">
    <property type="entry name" value="Flavin_mOase"/>
</dbReference>
<dbReference type="InterPro" id="IPR007110">
    <property type="entry name" value="Ig-like_dom"/>
</dbReference>
<dbReference type="InterPro" id="IPR036188">
    <property type="entry name" value="FAD/NAD-bd_sf"/>
</dbReference>
<dbReference type="Gene3D" id="2.60.40.10">
    <property type="entry name" value="Immunoglobulins"/>
    <property type="match status" value="1"/>
</dbReference>
<dbReference type="GO" id="GO:0050660">
    <property type="term" value="F:flavin adenine dinucleotide binding"/>
    <property type="evidence" value="ECO:0007669"/>
    <property type="project" value="InterPro"/>
</dbReference>
<dbReference type="EC" id="1.-.-.-" evidence="8"/>
<evidence type="ECO:0000256" key="5">
    <source>
        <dbReference type="ARBA" id="ARBA00022827"/>
    </source>
</evidence>
<dbReference type="SUPFAM" id="SSF51905">
    <property type="entry name" value="FAD/NAD(P)-binding domain"/>
    <property type="match status" value="1"/>
</dbReference>
<keyword evidence="5 8" id="KW-0274">FAD</keyword>
<organism evidence="10 11">
    <name type="scientific">Sciurus carolinensis</name>
    <name type="common">Eastern gray squirrel</name>
    <dbReference type="NCBI Taxonomy" id="30640"/>
    <lineage>
        <taxon>Eukaryota</taxon>
        <taxon>Metazoa</taxon>
        <taxon>Chordata</taxon>
        <taxon>Craniata</taxon>
        <taxon>Vertebrata</taxon>
        <taxon>Euteleostomi</taxon>
        <taxon>Mammalia</taxon>
        <taxon>Eutheria</taxon>
        <taxon>Euarchontoglires</taxon>
        <taxon>Glires</taxon>
        <taxon>Rodentia</taxon>
        <taxon>Sciuromorpha</taxon>
        <taxon>Sciuridae</taxon>
        <taxon>Sciurinae</taxon>
        <taxon>Sciurini</taxon>
        <taxon>Sciurus</taxon>
    </lineage>
</organism>
<keyword evidence="6 8" id="KW-0560">Oxidoreductase</keyword>
<dbReference type="Pfam" id="PF07686">
    <property type="entry name" value="V-set"/>
    <property type="match status" value="1"/>
</dbReference>
<comment type="subcellular location">
    <subcellularLocation>
        <location evidence="2">Endoplasmic reticulum membrane</location>
    </subcellularLocation>
</comment>
<comment type="similarity">
    <text evidence="8">Belongs to the FMO family.</text>
</comment>
<keyword evidence="11" id="KW-1185">Reference proteome</keyword>
<name>A0AA41T650_SCICA</name>
<dbReference type="EMBL" id="JAATJV010395489">
    <property type="protein sequence ID" value="MBZ3884804.1"/>
    <property type="molecule type" value="Genomic_DNA"/>
</dbReference>
<evidence type="ECO:0000313" key="10">
    <source>
        <dbReference type="EMBL" id="MBZ3884804.1"/>
    </source>
</evidence>
<sequence>MNTSNLLQENSEEESVSIYKLVIINTSKEMMCFSDYTIPDHYLNFMHNSQVLKYFRMYAKDFNLLKYILYKVGSFVGVFVFEILHEVVTECEGKKKANIFDGVMVCTGHHTNAHLPMESFPVWVASVVKTSTPLSLSLTHEQPASMSCRFTQSLLHGDRNTFMSWYLQRPGQSPRLLMYKISKGSPGDPDMFSGSVSGTDFTLNINRVEAKDAGAYYCFVATTVPPTVVQA</sequence>
<evidence type="ECO:0000259" key="9">
    <source>
        <dbReference type="PROSITE" id="PS50835"/>
    </source>
</evidence>